<protein>
    <submittedName>
        <fullName evidence="2">Uncharacterized protein</fullName>
    </submittedName>
</protein>
<dbReference type="EMBL" id="KN833715">
    <property type="protein sequence ID" value="KIK24536.1"/>
    <property type="molecule type" value="Genomic_DNA"/>
</dbReference>
<reference evidence="2 3" key="1">
    <citation type="submission" date="2014-04" db="EMBL/GenBank/DDBJ databases">
        <authorList>
            <consortium name="DOE Joint Genome Institute"/>
            <person name="Kuo A."/>
            <person name="Kohler A."/>
            <person name="Costa M.D."/>
            <person name="Nagy L.G."/>
            <person name="Floudas D."/>
            <person name="Copeland A."/>
            <person name="Barry K.W."/>
            <person name="Cichocki N."/>
            <person name="Veneault-Fourrey C."/>
            <person name="LaButti K."/>
            <person name="Lindquist E.A."/>
            <person name="Lipzen A."/>
            <person name="Lundell T."/>
            <person name="Morin E."/>
            <person name="Murat C."/>
            <person name="Sun H."/>
            <person name="Tunlid A."/>
            <person name="Henrissat B."/>
            <person name="Grigoriev I.V."/>
            <person name="Hibbett D.S."/>
            <person name="Martin F."/>
            <person name="Nordberg H.P."/>
            <person name="Cantor M.N."/>
            <person name="Hua S.X."/>
        </authorList>
    </citation>
    <scope>NUCLEOTIDE SEQUENCE [LARGE SCALE GENOMIC DNA]</scope>
    <source>
        <strain evidence="2 3">441</strain>
    </source>
</reference>
<keyword evidence="1" id="KW-0812">Transmembrane</keyword>
<dbReference type="HOGENOM" id="CLU_2292795_0_0_1"/>
<feature type="transmembrane region" description="Helical" evidence="1">
    <location>
        <begin position="78"/>
        <end position="100"/>
    </location>
</feature>
<reference evidence="3" key="2">
    <citation type="submission" date="2015-01" db="EMBL/GenBank/DDBJ databases">
        <title>Evolutionary Origins and Diversification of the Mycorrhizal Mutualists.</title>
        <authorList>
            <consortium name="DOE Joint Genome Institute"/>
            <consortium name="Mycorrhizal Genomics Consortium"/>
            <person name="Kohler A."/>
            <person name="Kuo A."/>
            <person name="Nagy L.G."/>
            <person name="Floudas D."/>
            <person name="Copeland A."/>
            <person name="Barry K.W."/>
            <person name="Cichocki N."/>
            <person name="Veneault-Fourrey C."/>
            <person name="LaButti K."/>
            <person name="Lindquist E.A."/>
            <person name="Lipzen A."/>
            <person name="Lundell T."/>
            <person name="Morin E."/>
            <person name="Murat C."/>
            <person name="Riley R."/>
            <person name="Ohm R."/>
            <person name="Sun H."/>
            <person name="Tunlid A."/>
            <person name="Henrissat B."/>
            <person name="Grigoriev I.V."/>
            <person name="Hibbett D.S."/>
            <person name="Martin F."/>
        </authorList>
    </citation>
    <scope>NUCLEOTIDE SEQUENCE [LARGE SCALE GENOMIC DNA]</scope>
    <source>
        <strain evidence="3">441</strain>
    </source>
</reference>
<keyword evidence="3" id="KW-1185">Reference proteome</keyword>
<evidence type="ECO:0000313" key="3">
    <source>
        <dbReference type="Proteomes" id="UP000054018"/>
    </source>
</evidence>
<proteinExistence type="predicted"/>
<accession>A0A0C9Z5Y9</accession>
<sequence length="101" mass="10886">MSESLNVLSRHFDAIRPQYVLVVAVPPLCGCLLTLLAVLFAFSSPASHSLLVFRLSASTIPVALRVVCGYGLGLLESFAPEAILCMYFTLVFFPLGSPLIL</sequence>
<evidence type="ECO:0000313" key="2">
    <source>
        <dbReference type="EMBL" id="KIK24536.1"/>
    </source>
</evidence>
<keyword evidence="1" id="KW-0472">Membrane</keyword>
<evidence type="ECO:0000256" key="1">
    <source>
        <dbReference type="SAM" id="Phobius"/>
    </source>
</evidence>
<gene>
    <name evidence="2" type="ORF">PISMIDRAFT_10171</name>
</gene>
<organism evidence="2 3">
    <name type="scientific">Pisolithus microcarpus 441</name>
    <dbReference type="NCBI Taxonomy" id="765257"/>
    <lineage>
        <taxon>Eukaryota</taxon>
        <taxon>Fungi</taxon>
        <taxon>Dikarya</taxon>
        <taxon>Basidiomycota</taxon>
        <taxon>Agaricomycotina</taxon>
        <taxon>Agaricomycetes</taxon>
        <taxon>Agaricomycetidae</taxon>
        <taxon>Boletales</taxon>
        <taxon>Sclerodermatineae</taxon>
        <taxon>Pisolithaceae</taxon>
        <taxon>Pisolithus</taxon>
    </lineage>
</organism>
<dbReference type="Proteomes" id="UP000054018">
    <property type="component" value="Unassembled WGS sequence"/>
</dbReference>
<feature type="transmembrane region" description="Helical" evidence="1">
    <location>
        <begin position="20"/>
        <end position="42"/>
    </location>
</feature>
<dbReference type="AlphaFoldDB" id="A0A0C9Z5Y9"/>
<keyword evidence="1" id="KW-1133">Transmembrane helix</keyword>
<name>A0A0C9Z5Y9_9AGAM</name>